<dbReference type="PROSITE" id="PS51677">
    <property type="entry name" value="NODB"/>
    <property type="match status" value="1"/>
</dbReference>
<dbReference type="PANTHER" id="PTHR10587:SF125">
    <property type="entry name" value="POLYSACCHARIDE DEACETYLASE YHEN-RELATED"/>
    <property type="match status" value="1"/>
</dbReference>
<reference evidence="3" key="1">
    <citation type="journal article" date="2022" name="Genome Biol. Evol.">
        <title>A New Gene Family Diagnostic for Intracellular Biomineralization of Amorphous Ca Carbonates by Cyanobacteria.</title>
        <authorList>
            <person name="Benzerara K."/>
            <person name="Duprat E."/>
            <person name="Bitard-Feildel T."/>
            <person name="Caumes G."/>
            <person name="Cassier-Chauvat C."/>
            <person name="Chauvat F."/>
            <person name="Dezi M."/>
            <person name="Diop S.I."/>
            <person name="Gaschignard G."/>
            <person name="Gorgen S."/>
            <person name="Gugger M."/>
            <person name="Lopez-Garcia P."/>
            <person name="Millet M."/>
            <person name="Skouri-Panet F."/>
            <person name="Moreira D."/>
            <person name="Callebaut I."/>
        </authorList>
    </citation>
    <scope>NUCLEOTIDE SEQUENCE</scope>
    <source>
        <strain evidence="3">G9</strain>
    </source>
</reference>
<comment type="caution">
    <text evidence="3">The sequence shown here is derived from an EMBL/GenBank/DDBJ whole genome shotgun (WGS) entry which is preliminary data.</text>
</comment>
<dbReference type="Gene3D" id="3.20.20.370">
    <property type="entry name" value="Glycoside hydrolase/deacetylase"/>
    <property type="match status" value="1"/>
</dbReference>
<name>A0ABT6EXP3_9SYNE</name>
<evidence type="ECO:0000256" key="1">
    <source>
        <dbReference type="SAM" id="MobiDB-lite"/>
    </source>
</evidence>
<evidence type="ECO:0000259" key="2">
    <source>
        <dbReference type="PROSITE" id="PS51677"/>
    </source>
</evidence>
<dbReference type="EMBL" id="JAKKUT010000002">
    <property type="protein sequence ID" value="MDG2990571.1"/>
    <property type="molecule type" value="Genomic_DNA"/>
</dbReference>
<dbReference type="CDD" id="cd10917">
    <property type="entry name" value="CE4_NodB_like_6s_7s"/>
    <property type="match status" value="1"/>
</dbReference>
<gene>
    <name evidence="3" type="ORF">L3556_06430</name>
</gene>
<dbReference type="Proteomes" id="UP001154265">
    <property type="component" value="Unassembled WGS sequence"/>
</dbReference>
<dbReference type="Pfam" id="PF01522">
    <property type="entry name" value="Polysacc_deac_1"/>
    <property type="match status" value="1"/>
</dbReference>
<sequence length="310" mass="34281">MGKRRVFFAFVLFFLTLMLVAWWGLAQTPSFAESATAEQRDIRFLSPRKYHGEVVRSVSLPNGEKVIALTFDDGPWGKSTEEVLKILETHGVKATFFVVGRHMQLYPTLTQKIVDAGHGVANHTWNHDYHKVDPGTAAKEVENTSALIAKQATVQTRLFRPPGGILDNGLVDYAAMKRYAILLWSVDPADTAPDITSEKIVARVMKDTRPGGIILLHDGGGDRRATIKALPTIISRLKKQGYTFVTISELLELSVAPPPLPEPPPEPTPEPLLPIPDFELSPTPLEPFNPDRLEKIFPLPPLEPLSTVEG</sequence>
<dbReference type="PANTHER" id="PTHR10587">
    <property type="entry name" value="GLYCOSYL TRANSFERASE-RELATED"/>
    <property type="match status" value="1"/>
</dbReference>
<dbReference type="RefSeq" id="WP_277866478.1">
    <property type="nucleotide sequence ID" value="NZ_JAKKUT010000002.1"/>
</dbReference>
<feature type="region of interest" description="Disordered" evidence="1">
    <location>
        <begin position="256"/>
        <end position="292"/>
    </location>
</feature>
<accession>A0ABT6EXP3</accession>
<dbReference type="InterPro" id="IPR002509">
    <property type="entry name" value="NODB_dom"/>
</dbReference>
<reference evidence="3" key="2">
    <citation type="submission" date="2022-01" db="EMBL/GenBank/DDBJ databases">
        <authorList>
            <person name="Zivanovic Y."/>
            <person name="Moreira D."/>
            <person name="Lopez-Garcia P."/>
        </authorList>
    </citation>
    <scope>NUCLEOTIDE SEQUENCE</scope>
    <source>
        <strain evidence="3">G9</strain>
    </source>
</reference>
<feature type="domain" description="NodB homology" evidence="2">
    <location>
        <begin position="65"/>
        <end position="245"/>
    </location>
</feature>
<feature type="compositionally biased region" description="Pro residues" evidence="1">
    <location>
        <begin position="256"/>
        <end position="274"/>
    </location>
</feature>
<keyword evidence="4" id="KW-1185">Reference proteome</keyword>
<dbReference type="InterPro" id="IPR050248">
    <property type="entry name" value="Polysacc_deacetylase_ArnD"/>
</dbReference>
<evidence type="ECO:0000313" key="4">
    <source>
        <dbReference type="Proteomes" id="UP001154265"/>
    </source>
</evidence>
<dbReference type="SUPFAM" id="SSF88713">
    <property type="entry name" value="Glycoside hydrolase/deacetylase"/>
    <property type="match status" value="1"/>
</dbReference>
<organism evidence="3 4">
    <name type="scientific">Candidatus Synechococcus calcipolaris G9</name>
    <dbReference type="NCBI Taxonomy" id="1497997"/>
    <lineage>
        <taxon>Bacteria</taxon>
        <taxon>Bacillati</taxon>
        <taxon>Cyanobacteriota</taxon>
        <taxon>Cyanophyceae</taxon>
        <taxon>Synechococcales</taxon>
        <taxon>Synechococcaceae</taxon>
        <taxon>Synechococcus</taxon>
    </lineage>
</organism>
<dbReference type="InterPro" id="IPR011330">
    <property type="entry name" value="Glyco_hydro/deAcase_b/a-brl"/>
</dbReference>
<proteinExistence type="predicted"/>
<protein>
    <submittedName>
        <fullName evidence="3">Polysaccharide deacetylase family protein</fullName>
    </submittedName>
</protein>
<evidence type="ECO:0000313" key="3">
    <source>
        <dbReference type="EMBL" id="MDG2990571.1"/>
    </source>
</evidence>